<evidence type="ECO:0000313" key="9">
    <source>
        <dbReference type="EMBL" id="PPA70432.1"/>
    </source>
</evidence>
<gene>
    <name evidence="9" type="ORF">C4B60_12725</name>
</gene>
<keyword evidence="3" id="KW-1003">Cell membrane</keyword>
<feature type="transmembrane region" description="Helical" evidence="7">
    <location>
        <begin position="263"/>
        <end position="285"/>
    </location>
</feature>
<evidence type="ECO:0000256" key="2">
    <source>
        <dbReference type="ARBA" id="ARBA00022448"/>
    </source>
</evidence>
<proteinExistence type="predicted"/>
<keyword evidence="2" id="KW-0813">Transport</keyword>
<feature type="domain" description="Major facilitator superfamily (MFS) profile" evidence="8">
    <location>
        <begin position="5"/>
        <end position="374"/>
    </location>
</feature>
<accession>A0A2S5GBM6</accession>
<dbReference type="PANTHER" id="PTHR43124">
    <property type="entry name" value="PURINE EFFLUX PUMP PBUE"/>
    <property type="match status" value="1"/>
</dbReference>
<dbReference type="PROSITE" id="PS50850">
    <property type="entry name" value="MFS"/>
    <property type="match status" value="1"/>
</dbReference>
<feature type="transmembrane region" description="Helical" evidence="7">
    <location>
        <begin position="131"/>
        <end position="151"/>
    </location>
</feature>
<dbReference type="GO" id="GO:0005886">
    <property type="term" value="C:plasma membrane"/>
    <property type="evidence" value="ECO:0007669"/>
    <property type="project" value="UniProtKB-SubCell"/>
</dbReference>
<evidence type="ECO:0000256" key="3">
    <source>
        <dbReference type="ARBA" id="ARBA00022475"/>
    </source>
</evidence>
<feature type="transmembrane region" description="Helical" evidence="7">
    <location>
        <begin position="43"/>
        <end position="63"/>
    </location>
</feature>
<dbReference type="Gene3D" id="1.20.1250.20">
    <property type="entry name" value="MFS general substrate transporter like domains"/>
    <property type="match status" value="1"/>
</dbReference>
<name>A0A2S5GBM6_9BACL</name>
<dbReference type="AlphaFoldDB" id="A0A2S5GBM6"/>
<comment type="subcellular location">
    <subcellularLocation>
        <location evidence="1">Cell membrane</location>
        <topology evidence="1">Multi-pass membrane protein</topology>
    </subcellularLocation>
</comment>
<sequence length="375" mass="40272">MWKYVFPGIAMIGVVFAFARFSFGLFLPNISQSIDLTESNAGFVGSLAFASYSLALLSSAYLIQKYGQLRIIKFAGWSAVIGLAGIAFSQNFSSLALSSFVAGLGSGWASPAYAQIVGSTFKKKDKDSGNTWINSGTSFGLIISGPIALFFTDHWRLAFILFAAIAFVVTLWNSKIFSATNASDSNGSKINWRVTVNKAKFLLCASLITGISSSIFWTFSRSYLTAVHEMTNGESVMFWVLMGASGILGGIAGGFINKFGLSLAYRLTLVFMQIAIWIITLPGVLTIYSSGILFGISYIFMTGIFIVWATRIFSDSPSLGVSLSFLFLGIGQSIGSTIAGTTIAAFSYPFSFTLFSLIGLIGLLVPVERLVEDGS</sequence>
<evidence type="ECO:0000259" key="8">
    <source>
        <dbReference type="PROSITE" id="PS50850"/>
    </source>
</evidence>
<dbReference type="Pfam" id="PF07690">
    <property type="entry name" value="MFS_1"/>
    <property type="match status" value="1"/>
</dbReference>
<dbReference type="OrthoDB" id="2957247at2"/>
<organism evidence="9 10">
    <name type="scientific">Jeotgalibacillus proteolyticus</name>
    <dbReference type="NCBI Taxonomy" id="2082395"/>
    <lineage>
        <taxon>Bacteria</taxon>
        <taxon>Bacillati</taxon>
        <taxon>Bacillota</taxon>
        <taxon>Bacilli</taxon>
        <taxon>Bacillales</taxon>
        <taxon>Caryophanaceae</taxon>
        <taxon>Jeotgalibacillus</taxon>
    </lineage>
</organism>
<keyword evidence="6 7" id="KW-0472">Membrane</keyword>
<dbReference type="InterPro" id="IPR050189">
    <property type="entry name" value="MFS_Efflux_Transporters"/>
</dbReference>
<evidence type="ECO:0000256" key="4">
    <source>
        <dbReference type="ARBA" id="ARBA00022692"/>
    </source>
</evidence>
<dbReference type="PANTHER" id="PTHR43124:SF3">
    <property type="entry name" value="CHLORAMPHENICOL EFFLUX PUMP RV0191"/>
    <property type="match status" value="1"/>
</dbReference>
<dbReference type="RefSeq" id="WP_104058382.1">
    <property type="nucleotide sequence ID" value="NZ_PREZ01000004.1"/>
</dbReference>
<evidence type="ECO:0000313" key="10">
    <source>
        <dbReference type="Proteomes" id="UP000239047"/>
    </source>
</evidence>
<evidence type="ECO:0000256" key="6">
    <source>
        <dbReference type="ARBA" id="ARBA00023136"/>
    </source>
</evidence>
<dbReference type="Proteomes" id="UP000239047">
    <property type="component" value="Unassembled WGS sequence"/>
</dbReference>
<feature type="transmembrane region" description="Helical" evidence="7">
    <location>
        <begin position="5"/>
        <end position="23"/>
    </location>
</feature>
<keyword evidence="5 7" id="KW-1133">Transmembrane helix</keyword>
<dbReference type="SUPFAM" id="SSF103473">
    <property type="entry name" value="MFS general substrate transporter"/>
    <property type="match status" value="1"/>
</dbReference>
<reference evidence="9 10" key="1">
    <citation type="submission" date="2018-02" db="EMBL/GenBank/DDBJ databases">
        <title>Jeotgalibacillus proteolyticum sp. nov. a protease producing bacterium isolated from ocean sediments of Laizhou Bay.</title>
        <authorList>
            <person name="Li Y."/>
        </authorList>
    </citation>
    <scope>NUCLEOTIDE SEQUENCE [LARGE SCALE GENOMIC DNA]</scope>
    <source>
        <strain evidence="9 10">22-7</strain>
    </source>
</reference>
<feature type="transmembrane region" description="Helical" evidence="7">
    <location>
        <begin position="95"/>
        <end position="119"/>
    </location>
</feature>
<dbReference type="GO" id="GO:0022857">
    <property type="term" value="F:transmembrane transporter activity"/>
    <property type="evidence" value="ECO:0007669"/>
    <property type="project" value="InterPro"/>
</dbReference>
<dbReference type="InterPro" id="IPR036259">
    <property type="entry name" value="MFS_trans_sf"/>
</dbReference>
<dbReference type="InterPro" id="IPR020846">
    <property type="entry name" value="MFS_dom"/>
</dbReference>
<evidence type="ECO:0000256" key="5">
    <source>
        <dbReference type="ARBA" id="ARBA00022989"/>
    </source>
</evidence>
<dbReference type="InterPro" id="IPR011701">
    <property type="entry name" value="MFS"/>
</dbReference>
<keyword evidence="10" id="KW-1185">Reference proteome</keyword>
<feature type="transmembrane region" description="Helical" evidence="7">
    <location>
        <begin position="291"/>
        <end position="313"/>
    </location>
</feature>
<keyword evidence="4 7" id="KW-0812">Transmembrane</keyword>
<protein>
    <submittedName>
        <fullName evidence="9">MFS transporter</fullName>
    </submittedName>
</protein>
<feature type="transmembrane region" description="Helical" evidence="7">
    <location>
        <begin position="352"/>
        <end position="371"/>
    </location>
</feature>
<evidence type="ECO:0000256" key="1">
    <source>
        <dbReference type="ARBA" id="ARBA00004651"/>
    </source>
</evidence>
<evidence type="ECO:0000256" key="7">
    <source>
        <dbReference type="SAM" id="Phobius"/>
    </source>
</evidence>
<feature type="transmembrane region" description="Helical" evidence="7">
    <location>
        <begin position="199"/>
        <end position="217"/>
    </location>
</feature>
<dbReference type="EMBL" id="PREZ01000004">
    <property type="protein sequence ID" value="PPA70432.1"/>
    <property type="molecule type" value="Genomic_DNA"/>
</dbReference>
<comment type="caution">
    <text evidence="9">The sequence shown here is derived from an EMBL/GenBank/DDBJ whole genome shotgun (WGS) entry which is preliminary data.</text>
</comment>
<feature type="transmembrane region" description="Helical" evidence="7">
    <location>
        <begin position="325"/>
        <end position="346"/>
    </location>
</feature>
<feature type="transmembrane region" description="Helical" evidence="7">
    <location>
        <begin position="70"/>
        <end position="89"/>
    </location>
</feature>
<feature type="transmembrane region" description="Helical" evidence="7">
    <location>
        <begin position="157"/>
        <end position="178"/>
    </location>
</feature>
<feature type="transmembrane region" description="Helical" evidence="7">
    <location>
        <begin position="237"/>
        <end position="256"/>
    </location>
</feature>